<feature type="compositionally biased region" description="Basic residues" evidence="1">
    <location>
        <begin position="64"/>
        <end position="75"/>
    </location>
</feature>
<dbReference type="EMBL" id="CACRXK020013429">
    <property type="protein sequence ID" value="CAB4025128.1"/>
    <property type="molecule type" value="Genomic_DNA"/>
</dbReference>
<dbReference type="Proteomes" id="UP001152795">
    <property type="component" value="Unassembled WGS sequence"/>
</dbReference>
<dbReference type="InterPro" id="IPR035983">
    <property type="entry name" value="Hect_E3_ubiquitin_ligase"/>
</dbReference>
<gene>
    <name evidence="2" type="ORF">PACLA_8A027532</name>
</gene>
<reference evidence="2" key="1">
    <citation type="submission" date="2020-04" db="EMBL/GenBank/DDBJ databases">
        <authorList>
            <person name="Alioto T."/>
            <person name="Alioto T."/>
            <person name="Gomez Garrido J."/>
        </authorList>
    </citation>
    <scope>NUCLEOTIDE SEQUENCE</scope>
    <source>
        <strain evidence="2">A484AB</strain>
    </source>
</reference>
<sequence>MAKEPALAEAARLLSQAASSLITNNRPARARDEFRRLFAPYNQANASTSRSVPLNGNIPQRRASTNHHAKAPKRRKSVKEISIKFFCLASTTQRDVPNNDEKQQLLVAGLGEMKVTLQADSTSSDVVAALKETYPKLTDGGGYEFMYAKASSRQLSVIDEGENGYTIEFLKQFVEQGRVYIRPIHCDLDLKAMVKAKDQGEIIEEICNHYMNIFPMNKLREHLNLCPENNTTTTATTSRNTRDQNISVIEVDDACDADEEEILPEATFLNTPSETDNPETRVGGETGDPESTKMQDTEESDDLLYASLLFHEIDAEYLSDEDTELIEEKVDENSPNDDEVVMDISDILQQLASANIENEKNSKFNICRSNICDGIFRGMTRKSFSPNKKFKFTDDVGLSERAVDMGGPRREFFTLSLEAILSSKLFCGQEHSRLLSYDAKALKHDEYVMAGQLISMALVHAGVAPSCFSPVLIDSLIKGHAKVHVPIDTVYDLELQSTLKNLMSVESVDEANRLIADKKLEEIQELSGTLRVLRSISDVKDVVCEIAHWYVLDRTRAAYENFKSGITCLGLLDAVIKNSDLLQRVFCFYPQVLSSDSFE</sequence>
<evidence type="ECO:0000313" key="2">
    <source>
        <dbReference type="EMBL" id="CAB4025128.1"/>
    </source>
</evidence>
<feature type="compositionally biased region" description="Polar residues" evidence="1">
    <location>
        <begin position="48"/>
        <end position="58"/>
    </location>
</feature>
<dbReference type="AlphaFoldDB" id="A0A6S7J3X2"/>
<evidence type="ECO:0000313" key="3">
    <source>
        <dbReference type="Proteomes" id="UP001152795"/>
    </source>
</evidence>
<keyword evidence="2" id="KW-0436">Ligase</keyword>
<dbReference type="OrthoDB" id="8866226at2759"/>
<feature type="region of interest" description="Disordered" evidence="1">
    <location>
        <begin position="48"/>
        <end position="75"/>
    </location>
</feature>
<dbReference type="SUPFAM" id="SSF56204">
    <property type="entry name" value="Hect, E3 ligase catalytic domain"/>
    <property type="match status" value="1"/>
</dbReference>
<dbReference type="GO" id="GO:0016874">
    <property type="term" value="F:ligase activity"/>
    <property type="evidence" value="ECO:0007669"/>
    <property type="project" value="UniProtKB-KW"/>
</dbReference>
<evidence type="ECO:0000256" key="1">
    <source>
        <dbReference type="SAM" id="MobiDB-lite"/>
    </source>
</evidence>
<proteinExistence type="predicted"/>
<dbReference type="GO" id="GO:0004842">
    <property type="term" value="F:ubiquitin-protein transferase activity"/>
    <property type="evidence" value="ECO:0007669"/>
    <property type="project" value="InterPro"/>
</dbReference>
<comment type="caution">
    <text evidence="2">The sequence shown here is derived from an EMBL/GenBank/DDBJ whole genome shotgun (WGS) entry which is preliminary data.</text>
</comment>
<accession>A0A6S7J3X2</accession>
<keyword evidence="3" id="KW-1185">Reference proteome</keyword>
<dbReference type="Gene3D" id="3.90.1750.10">
    <property type="entry name" value="Hect, E3 ligase catalytic domains"/>
    <property type="match status" value="1"/>
</dbReference>
<organism evidence="2 3">
    <name type="scientific">Paramuricea clavata</name>
    <name type="common">Red gorgonian</name>
    <name type="synonym">Violescent sea-whip</name>
    <dbReference type="NCBI Taxonomy" id="317549"/>
    <lineage>
        <taxon>Eukaryota</taxon>
        <taxon>Metazoa</taxon>
        <taxon>Cnidaria</taxon>
        <taxon>Anthozoa</taxon>
        <taxon>Octocorallia</taxon>
        <taxon>Malacalcyonacea</taxon>
        <taxon>Plexauridae</taxon>
        <taxon>Paramuricea</taxon>
    </lineage>
</organism>
<protein>
    <submittedName>
        <fullName evidence="2">G2 M phase-specific E3 ubiquitin- ligase-like</fullName>
    </submittedName>
</protein>
<name>A0A6S7J3X2_PARCT</name>
<feature type="region of interest" description="Disordered" evidence="1">
    <location>
        <begin position="269"/>
        <end position="297"/>
    </location>
</feature>